<name>A0A0V1BJL7_TRISP</name>
<reference evidence="2 3" key="1">
    <citation type="submission" date="2015-01" db="EMBL/GenBank/DDBJ databases">
        <title>Evolution of Trichinella species and genotypes.</title>
        <authorList>
            <person name="Korhonen P.K."/>
            <person name="Edoardo P."/>
            <person name="Giuseppe L.R."/>
            <person name="Gasser R.B."/>
        </authorList>
    </citation>
    <scope>NUCLEOTIDE SEQUENCE [LARGE SCALE GENOMIC DNA]</scope>
    <source>
        <strain evidence="2">ISS3</strain>
    </source>
</reference>
<dbReference type="OrthoDB" id="10527907at2759"/>
<keyword evidence="1" id="KW-0472">Membrane</keyword>
<proteinExistence type="predicted"/>
<organism evidence="2 3">
    <name type="scientific">Trichinella spiralis</name>
    <name type="common">Trichina worm</name>
    <dbReference type="NCBI Taxonomy" id="6334"/>
    <lineage>
        <taxon>Eukaryota</taxon>
        <taxon>Metazoa</taxon>
        <taxon>Ecdysozoa</taxon>
        <taxon>Nematoda</taxon>
        <taxon>Enoplea</taxon>
        <taxon>Dorylaimia</taxon>
        <taxon>Trichinellida</taxon>
        <taxon>Trichinellidae</taxon>
        <taxon>Trichinella</taxon>
    </lineage>
</organism>
<protein>
    <submittedName>
        <fullName evidence="2">Uncharacterized protein</fullName>
    </submittedName>
</protein>
<accession>A0A0V1BJL7</accession>
<keyword evidence="1" id="KW-0812">Transmembrane</keyword>
<dbReference type="AlphaFoldDB" id="A0A0V1BJL7"/>
<dbReference type="InParanoid" id="A0A0V1BJL7"/>
<keyword evidence="1" id="KW-1133">Transmembrane helix</keyword>
<evidence type="ECO:0000313" key="3">
    <source>
        <dbReference type="Proteomes" id="UP000054776"/>
    </source>
</evidence>
<evidence type="ECO:0000256" key="1">
    <source>
        <dbReference type="SAM" id="Phobius"/>
    </source>
</evidence>
<keyword evidence="3" id="KW-1185">Reference proteome</keyword>
<feature type="transmembrane region" description="Helical" evidence="1">
    <location>
        <begin position="30"/>
        <end position="49"/>
    </location>
</feature>
<dbReference type="EMBL" id="JYDH01000040">
    <property type="protein sequence ID" value="KRY36739.1"/>
    <property type="molecule type" value="Genomic_DNA"/>
</dbReference>
<evidence type="ECO:0000313" key="2">
    <source>
        <dbReference type="EMBL" id="KRY36739.1"/>
    </source>
</evidence>
<gene>
    <name evidence="2" type="ORF">T01_1965</name>
</gene>
<dbReference type="Proteomes" id="UP000054776">
    <property type="component" value="Unassembled WGS sequence"/>
</dbReference>
<sequence>MQPIVSELKPTGNVMLKTKAIHDIIHSNRINIATMSLYMLFMFIYIFTINANPLNQSYSQNSQQSSDYLYRIVCYYEEIIKEFLAISLNTRRLIN</sequence>
<comment type="caution">
    <text evidence="2">The sequence shown here is derived from an EMBL/GenBank/DDBJ whole genome shotgun (WGS) entry which is preliminary data.</text>
</comment>